<organism evidence="7 8">
    <name type="scientific">Blastococcus aggregatus</name>
    <dbReference type="NCBI Taxonomy" id="38502"/>
    <lineage>
        <taxon>Bacteria</taxon>
        <taxon>Bacillati</taxon>
        <taxon>Actinomycetota</taxon>
        <taxon>Actinomycetes</taxon>
        <taxon>Geodermatophilales</taxon>
        <taxon>Geodermatophilaceae</taxon>
        <taxon>Blastococcus</taxon>
    </lineage>
</organism>
<evidence type="ECO:0000259" key="5">
    <source>
        <dbReference type="Pfam" id="PF07992"/>
    </source>
</evidence>
<feature type="domain" description="FAD/NAD(P)-binding" evidence="5">
    <location>
        <begin position="6"/>
        <end position="299"/>
    </location>
</feature>
<evidence type="ECO:0000256" key="3">
    <source>
        <dbReference type="ARBA" id="ARBA00022827"/>
    </source>
</evidence>
<evidence type="ECO:0000256" key="4">
    <source>
        <dbReference type="ARBA" id="ARBA00023002"/>
    </source>
</evidence>
<keyword evidence="8" id="KW-1185">Reference proteome</keyword>
<keyword evidence="3" id="KW-0274">FAD</keyword>
<evidence type="ECO:0000256" key="2">
    <source>
        <dbReference type="ARBA" id="ARBA00022630"/>
    </source>
</evidence>
<evidence type="ECO:0000259" key="6">
    <source>
        <dbReference type="Pfam" id="PF14759"/>
    </source>
</evidence>
<evidence type="ECO:0000256" key="1">
    <source>
        <dbReference type="ARBA" id="ARBA00001974"/>
    </source>
</evidence>
<dbReference type="Proteomes" id="UP000219435">
    <property type="component" value="Unassembled WGS sequence"/>
</dbReference>
<feature type="domain" description="Reductase C-terminal" evidence="6">
    <location>
        <begin position="320"/>
        <end position="390"/>
    </location>
</feature>
<dbReference type="AlphaFoldDB" id="A0A285VFX7"/>
<dbReference type="GO" id="GO:0016651">
    <property type="term" value="F:oxidoreductase activity, acting on NAD(P)H"/>
    <property type="evidence" value="ECO:0007669"/>
    <property type="project" value="TreeGrafter"/>
</dbReference>
<protein>
    <submittedName>
        <fullName evidence="7">NADPH-dependent 2,4-dienoyl-CoA reductase, sulfur reductase</fullName>
    </submittedName>
</protein>
<dbReference type="RefSeq" id="WP_097196993.1">
    <property type="nucleotide sequence ID" value="NZ_OBQI01000007.1"/>
</dbReference>
<dbReference type="GO" id="GO:0005737">
    <property type="term" value="C:cytoplasm"/>
    <property type="evidence" value="ECO:0007669"/>
    <property type="project" value="TreeGrafter"/>
</dbReference>
<dbReference type="InterPro" id="IPR036188">
    <property type="entry name" value="FAD/NAD-bd_sf"/>
</dbReference>
<dbReference type="InterPro" id="IPR050446">
    <property type="entry name" value="FAD-oxidoreductase/Apoptosis"/>
</dbReference>
<dbReference type="Pfam" id="PF07992">
    <property type="entry name" value="Pyr_redox_2"/>
    <property type="match status" value="1"/>
</dbReference>
<dbReference type="OrthoDB" id="3568330at2"/>
<dbReference type="PRINTS" id="PR00411">
    <property type="entry name" value="PNDRDTASEI"/>
</dbReference>
<keyword evidence="4" id="KW-0560">Oxidoreductase</keyword>
<name>A0A285VFX7_9ACTN</name>
<dbReference type="SUPFAM" id="SSF55424">
    <property type="entry name" value="FAD/NAD-linked reductases, dimerisation (C-terminal) domain"/>
    <property type="match status" value="1"/>
</dbReference>
<dbReference type="InterPro" id="IPR023753">
    <property type="entry name" value="FAD/NAD-binding_dom"/>
</dbReference>
<gene>
    <name evidence="7" type="ORF">SAMN05660748_4278</name>
</gene>
<keyword evidence="2" id="KW-0285">Flavoprotein</keyword>
<reference evidence="8" key="1">
    <citation type="submission" date="2017-08" db="EMBL/GenBank/DDBJ databases">
        <authorList>
            <person name="Varghese N."/>
            <person name="Submissions S."/>
        </authorList>
    </citation>
    <scope>NUCLEOTIDE SEQUENCE [LARGE SCALE GENOMIC DNA]</scope>
    <source>
        <strain evidence="8">DSM 4725</strain>
    </source>
</reference>
<accession>A0A285VFX7</accession>
<sequence>MSEGPVVVVGASLAGLRAVESARKTGYAGRLLLVGAEEHLPYDRPPLSKAFLDPGEDPAVPHHRTEEELRALDVELRLGVPATSLDTDAREIVLGGDEQLRYDRLVIATGARARQLPGEQLDGVHTLRTVEDARSIRRALDGGCRMVVVGGGFIGSEVASAARKRDVDVTILEAAPLPLVRAVGEQMAAACADLHARNGTELRCGVSVTGLEGEDCVEGVALSDGSILPADLVVVGIGADPVTDWLTDSGLQVEDGVVCDETLRAAPEVYAAGDVARWHNPLFGRMMRLEHWTSAAEQGAAAARNALAPAEATPYSTVPYFWSDWYSDKLQMVGITAADEVTVIGDLDDTRWLALYRQEDLLVGALALNMPGKIMKYRAMIGRGSAWQDALAFAGR</sequence>
<dbReference type="PANTHER" id="PTHR43557:SF2">
    <property type="entry name" value="RIESKE DOMAIN-CONTAINING PROTEIN-RELATED"/>
    <property type="match status" value="1"/>
</dbReference>
<comment type="cofactor">
    <cofactor evidence="1">
        <name>FAD</name>
        <dbReference type="ChEBI" id="CHEBI:57692"/>
    </cofactor>
</comment>
<proteinExistence type="predicted"/>
<dbReference type="PRINTS" id="PR00368">
    <property type="entry name" value="FADPNR"/>
</dbReference>
<dbReference type="SUPFAM" id="SSF51905">
    <property type="entry name" value="FAD/NAD(P)-binding domain"/>
    <property type="match status" value="2"/>
</dbReference>
<dbReference type="InterPro" id="IPR016156">
    <property type="entry name" value="FAD/NAD-linked_Rdtase_dimer_sf"/>
</dbReference>
<dbReference type="Gene3D" id="3.30.390.30">
    <property type="match status" value="1"/>
</dbReference>
<dbReference type="Pfam" id="PF14759">
    <property type="entry name" value="Reductase_C"/>
    <property type="match status" value="1"/>
</dbReference>
<dbReference type="PANTHER" id="PTHR43557">
    <property type="entry name" value="APOPTOSIS-INDUCING FACTOR 1"/>
    <property type="match status" value="1"/>
</dbReference>
<evidence type="ECO:0000313" key="8">
    <source>
        <dbReference type="Proteomes" id="UP000219435"/>
    </source>
</evidence>
<dbReference type="Gene3D" id="3.50.50.60">
    <property type="entry name" value="FAD/NAD(P)-binding domain"/>
    <property type="match status" value="2"/>
</dbReference>
<dbReference type="InterPro" id="IPR028202">
    <property type="entry name" value="Reductase_C"/>
</dbReference>
<evidence type="ECO:0000313" key="7">
    <source>
        <dbReference type="EMBL" id="SOC52985.1"/>
    </source>
</evidence>
<dbReference type="EMBL" id="OBQI01000007">
    <property type="protein sequence ID" value="SOC52985.1"/>
    <property type="molecule type" value="Genomic_DNA"/>
</dbReference>